<reference key="2">
    <citation type="submission" date="2011-10" db="EMBL/GenBank/DDBJ databases">
        <title>The genome and transcriptome sequence of Clonorchis sinensis provide insights into the carcinogenic liver fluke.</title>
        <authorList>
            <person name="Wang X."/>
            <person name="Huang Y."/>
            <person name="Chen W."/>
            <person name="Liu H."/>
            <person name="Guo L."/>
            <person name="Chen Y."/>
            <person name="Luo F."/>
            <person name="Zhou W."/>
            <person name="Sun J."/>
            <person name="Mao Q."/>
            <person name="Liang P."/>
            <person name="Zhou C."/>
            <person name="Tian Y."/>
            <person name="Men J."/>
            <person name="Lv X."/>
            <person name="Huang L."/>
            <person name="Zhou J."/>
            <person name="Hu Y."/>
            <person name="Li R."/>
            <person name="Zhang F."/>
            <person name="Lei H."/>
            <person name="Li X."/>
            <person name="Hu X."/>
            <person name="Liang C."/>
            <person name="Xu J."/>
            <person name="Wu Z."/>
            <person name="Yu X."/>
        </authorList>
    </citation>
    <scope>NUCLEOTIDE SEQUENCE</scope>
    <source>
        <strain>Henan</strain>
    </source>
</reference>
<feature type="domain" description="Dynein heavy chain C-terminal" evidence="1">
    <location>
        <begin position="3"/>
        <end position="242"/>
    </location>
</feature>
<dbReference type="InterPro" id="IPR026983">
    <property type="entry name" value="DHC"/>
</dbReference>
<dbReference type="Gene3D" id="3.10.490.20">
    <property type="match status" value="1"/>
</dbReference>
<keyword evidence="3" id="KW-1185">Reference proteome</keyword>
<dbReference type="Pfam" id="PF18199">
    <property type="entry name" value="Dynein_C"/>
    <property type="match status" value="1"/>
</dbReference>
<dbReference type="GO" id="GO:0051959">
    <property type="term" value="F:dynein light intermediate chain binding"/>
    <property type="evidence" value="ECO:0007669"/>
    <property type="project" value="InterPro"/>
</dbReference>
<dbReference type="InterPro" id="IPR043160">
    <property type="entry name" value="Dynein_C_barrel"/>
</dbReference>
<dbReference type="GO" id="GO:0007018">
    <property type="term" value="P:microtubule-based movement"/>
    <property type="evidence" value="ECO:0007669"/>
    <property type="project" value="InterPro"/>
</dbReference>
<dbReference type="GO" id="GO:0030286">
    <property type="term" value="C:dynein complex"/>
    <property type="evidence" value="ECO:0007669"/>
    <property type="project" value="InterPro"/>
</dbReference>
<sequence>MDHLKPLHIFLKQEIDRMQKVITIVRTTLTDLKLAIDGTIVMSENLRDALDSLFDARIPSTWRRISWESATLGFWFTDLLDRNAQFSSWLFQGRPISYWMTGFFNPQGFLTAMRQEVARANKYALDDVELTNEVTKLLREEVAKRPVEGVYVHGLWLDGAGWDRKLARLVEPAPKLLYTALPVVHVSAYSRSAGNKSKATTVYSCPVYKKPKRTDLNYIFPLALNSSVDPDHWILRGVALLCDVK</sequence>
<dbReference type="Proteomes" id="UP000008909">
    <property type="component" value="Unassembled WGS sequence"/>
</dbReference>
<evidence type="ECO:0000313" key="3">
    <source>
        <dbReference type="Proteomes" id="UP000008909"/>
    </source>
</evidence>
<dbReference type="AlphaFoldDB" id="G7Y918"/>
<organism evidence="2 3">
    <name type="scientific">Clonorchis sinensis</name>
    <name type="common">Chinese liver fluke</name>
    <dbReference type="NCBI Taxonomy" id="79923"/>
    <lineage>
        <taxon>Eukaryota</taxon>
        <taxon>Metazoa</taxon>
        <taxon>Spiralia</taxon>
        <taxon>Lophotrochozoa</taxon>
        <taxon>Platyhelminthes</taxon>
        <taxon>Trematoda</taxon>
        <taxon>Digenea</taxon>
        <taxon>Opisthorchiida</taxon>
        <taxon>Opisthorchiata</taxon>
        <taxon>Opisthorchiidae</taxon>
        <taxon>Clonorchis</taxon>
    </lineage>
</organism>
<dbReference type="FunFam" id="3.10.490.20:FF:000010">
    <property type="entry name" value="Dynein heavy chain, putative"/>
    <property type="match status" value="1"/>
</dbReference>
<dbReference type="PANTHER" id="PTHR46961:SF19">
    <property type="entry name" value="DYNEIN HEAVY CHAIN 5, AXONEMAL"/>
    <property type="match status" value="1"/>
</dbReference>
<dbReference type="GO" id="GO:0045505">
    <property type="term" value="F:dynein intermediate chain binding"/>
    <property type="evidence" value="ECO:0007669"/>
    <property type="project" value="InterPro"/>
</dbReference>
<gene>
    <name evidence="2" type="ORF">CLF_103084</name>
</gene>
<dbReference type="InterPro" id="IPR041228">
    <property type="entry name" value="Dynein_C"/>
</dbReference>
<dbReference type="PANTHER" id="PTHR46961">
    <property type="entry name" value="DYNEIN HEAVY CHAIN 1, AXONEMAL-LIKE PROTEIN"/>
    <property type="match status" value="1"/>
</dbReference>
<name>G7Y918_CLOSI</name>
<dbReference type="Gene3D" id="1.20.1270.280">
    <property type="match status" value="1"/>
</dbReference>
<dbReference type="EMBL" id="DF142960">
    <property type="protein sequence ID" value="GAA49453.1"/>
    <property type="molecule type" value="Genomic_DNA"/>
</dbReference>
<proteinExistence type="predicted"/>
<accession>G7Y918</accession>
<reference evidence="2" key="1">
    <citation type="journal article" date="2011" name="Genome Biol.">
        <title>The draft genome of the carcinogenic human liver fluke Clonorchis sinensis.</title>
        <authorList>
            <person name="Wang X."/>
            <person name="Chen W."/>
            <person name="Huang Y."/>
            <person name="Sun J."/>
            <person name="Men J."/>
            <person name="Liu H."/>
            <person name="Luo F."/>
            <person name="Guo L."/>
            <person name="Lv X."/>
            <person name="Deng C."/>
            <person name="Zhou C."/>
            <person name="Fan Y."/>
            <person name="Li X."/>
            <person name="Huang L."/>
            <person name="Hu Y."/>
            <person name="Liang C."/>
            <person name="Hu X."/>
            <person name="Xu J."/>
            <person name="Yu X."/>
        </authorList>
    </citation>
    <scope>NUCLEOTIDE SEQUENCE [LARGE SCALE GENOMIC DNA]</scope>
    <source>
        <strain evidence="2">Henan</strain>
    </source>
</reference>
<evidence type="ECO:0000259" key="1">
    <source>
        <dbReference type="Pfam" id="PF18199"/>
    </source>
</evidence>
<evidence type="ECO:0000313" key="2">
    <source>
        <dbReference type="EMBL" id="GAA49453.1"/>
    </source>
</evidence>
<protein>
    <submittedName>
        <fullName evidence="2">Dynein heavy chain 8 axonemal</fullName>
    </submittedName>
</protein>